<reference evidence="1" key="1">
    <citation type="journal article" date="2015" name="Nature">
        <title>Complex archaea that bridge the gap between prokaryotes and eukaryotes.</title>
        <authorList>
            <person name="Spang A."/>
            <person name="Saw J.H."/>
            <person name="Jorgensen S.L."/>
            <person name="Zaremba-Niedzwiedzka K."/>
            <person name="Martijn J."/>
            <person name="Lind A.E."/>
            <person name="van Eijk R."/>
            <person name="Schleper C."/>
            <person name="Guy L."/>
            <person name="Ettema T.J."/>
        </authorList>
    </citation>
    <scope>NUCLEOTIDE SEQUENCE</scope>
</reference>
<gene>
    <name evidence="1" type="ORF">LCGC14_2655790</name>
</gene>
<comment type="caution">
    <text evidence="1">The sequence shown here is derived from an EMBL/GenBank/DDBJ whole genome shotgun (WGS) entry which is preliminary data.</text>
</comment>
<proteinExistence type="predicted"/>
<protein>
    <submittedName>
        <fullName evidence="1">Uncharacterized protein</fullName>
    </submittedName>
</protein>
<dbReference type="EMBL" id="LAZR01046181">
    <property type="protein sequence ID" value="KKK97131.1"/>
    <property type="molecule type" value="Genomic_DNA"/>
</dbReference>
<sequence length="68" mass="7510">MAFDDHRDGLHQEVNENGLISQHPGYNTGYCACGATFVRARTAHVKWCLGCQYLNESLDPKTADRAVG</sequence>
<accession>A0A0F9CKG2</accession>
<name>A0A0F9CKG2_9ZZZZ</name>
<dbReference type="AlphaFoldDB" id="A0A0F9CKG2"/>
<organism evidence="1">
    <name type="scientific">marine sediment metagenome</name>
    <dbReference type="NCBI Taxonomy" id="412755"/>
    <lineage>
        <taxon>unclassified sequences</taxon>
        <taxon>metagenomes</taxon>
        <taxon>ecological metagenomes</taxon>
    </lineage>
</organism>
<evidence type="ECO:0000313" key="1">
    <source>
        <dbReference type="EMBL" id="KKK97131.1"/>
    </source>
</evidence>